<dbReference type="RefSeq" id="WP_227773449.1">
    <property type="nucleotide sequence ID" value="NZ_BAABKX010000018.1"/>
</dbReference>
<name>A0AAV3UNA0_9EURY</name>
<dbReference type="Gene3D" id="1.10.10.10">
    <property type="entry name" value="Winged helix-like DNA-binding domain superfamily/Winged helix DNA-binding domain"/>
    <property type="match status" value="1"/>
</dbReference>
<accession>A0AAV3UNA0</accession>
<dbReference type="InterPro" id="IPR055768">
    <property type="entry name" value="DUF7344"/>
</dbReference>
<dbReference type="SUPFAM" id="SSF46785">
    <property type="entry name" value="Winged helix' DNA-binding domain"/>
    <property type="match status" value="1"/>
</dbReference>
<sequence>MSEPDTEPTLSVTIDDVLQTLANHHRRQTLSYLSSTADSQCTVDELVAHLQAHPTETEYTERQLRQRLHHIHLPKLMDVGLLTYESNSQQIQYSSHPQAESLLAYVESIREGAEPKGTTSAVSESAVIHRFAE</sequence>
<protein>
    <recommendedName>
        <fullName evidence="1">DUF7344 domain-containing protein</fullName>
    </recommendedName>
</protein>
<reference evidence="2 3" key="1">
    <citation type="journal article" date="2019" name="Int. J. Syst. Evol. Microbiol.">
        <title>The Global Catalogue of Microorganisms (GCM) 10K type strain sequencing project: providing services to taxonomists for standard genome sequencing and annotation.</title>
        <authorList>
            <consortium name="The Broad Institute Genomics Platform"/>
            <consortium name="The Broad Institute Genome Sequencing Center for Infectious Disease"/>
            <person name="Wu L."/>
            <person name="Ma J."/>
        </authorList>
    </citation>
    <scope>NUCLEOTIDE SEQUENCE [LARGE SCALE GENOMIC DNA]</scope>
    <source>
        <strain evidence="2 3">JCM 17504</strain>
    </source>
</reference>
<evidence type="ECO:0000313" key="2">
    <source>
        <dbReference type="EMBL" id="GAA5060106.1"/>
    </source>
</evidence>
<keyword evidence="3" id="KW-1185">Reference proteome</keyword>
<dbReference type="InterPro" id="IPR036390">
    <property type="entry name" value="WH_DNA-bd_sf"/>
</dbReference>
<dbReference type="AlphaFoldDB" id="A0AAV3UNA0"/>
<dbReference type="InterPro" id="IPR036388">
    <property type="entry name" value="WH-like_DNA-bd_sf"/>
</dbReference>
<feature type="domain" description="DUF7344" evidence="1">
    <location>
        <begin position="19"/>
        <end position="91"/>
    </location>
</feature>
<dbReference type="GeneID" id="68613646"/>
<dbReference type="EMBL" id="BAABKX010000018">
    <property type="protein sequence ID" value="GAA5060106.1"/>
    <property type="molecule type" value="Genomic_DNA"/>
</dbReference>
<dbReference type="Pfam" id="PF24035">
    <property type="entry name" value="DUF7344"/>
    <property type="match status" value="1"/>
</dbReference>
<comment type="caution">
    <text evidence="2">The sequence shown here is derived from an EMBL/GenBank/DDBJ whole genome shotgun (WGS) entry which is preliminary data.</text>
</comment>
<proteinExistence type="predicted"/>
<dbReference type="Proteomes" id="UP001501729">
    <property type="component" value="Unassembled WGS sequence"/>
</dbReference>
<evidence type="ECO:0000313" key="3">
    <source>
        <dbReference type="Proteomes" id="UP001501729"/>
    </source>
</evidence>
<gene>
    <name evidence="2" type="ORF">GCM10025751_44890</name>
</gene>
<evidence type="ECO:0000259" key="1">
    <source>
        <dbReference type="Pfam" id="PF24035"/>
    </source>
</evidence>
<organism evidence="2 3">
    <name type="scientific">Haladaptatus pallidirubidus</name>
    <dbReference type="NCBI Taxonomy" id="1008152"/>
    <lineage>
        <taxon>Archaea</taxon>
        <taxon>Methanobacteriati</taxon>
        <taxon>Methanobacteriota</taxon>
        <taxon>Stenosarchaea group</taxon>
        <taxon>Halobacteria</taxon>
        <taxon>Halobacteriales</taxon>
        <taxon>Haladaptataceae</taxon>
        <taxon>Haladaptatus</taxon>
    </lineage>
</organism>